<evidence type="ECO:0000256" key="6">
    <source>
        <dbReference type="ARBA" id="ARBA00023033"/>
    </source>
</evidence>
<proteinExistence type="inferred from homology"/>
<dbReference type="InterPro" id="IPR036396">
    <property type="entry name" value="Cyt_P450_sf"/>
</dbReference>
<evidence type="ECO:0000256" key="4">
    <source>
        <dbReference type="ARBA" id="ARBA00023002"/>
    </source>
</evidence>
<dbReference type="InterPro" id="IPR001128">
    <property type="entry name" value="Cyt_P450"/>
</dbReference>
<dbReference type="EMBL" id="JAPQKO010000002">
    <property type="protein sequence ID" value="KAJ5179052.1"/>
    <property type="molecule type" value="Genomic_DNA"/>
</dbReference>
<dbReference type="InterPro" id="IPR050364">
    <property type="entry name" value="Cytochrome_P450_fung"/>
</dbReference>
<evidence type="ECO:0000256" key="2">
    <source>
        <dbReference type="ARBA" id="ARBA00010617"/>
    </source>
</evidence>
<dbReference type="PRINTS" id="PR00463">
    <property type="entry name" value="EP450I"/>
</dbReference>
<dbReference type="Pfam" id="PF00067">
    <property type="entry name" value="p450"/>
    <property type="match status" value="1"/>
</dbReference>
<comment type="similarity">
    <text evidence="2 8">Belongs to the cytochrome P450 family.</text>
</comment>
<dbReference type="InterPro" id="IPR017972">
    <property type="entry name" value="Cyt_P450_CS"/>
</dbReference>
<dbReference type="GO" id="GO:0016705">
    <property type="term" value="F:oxidoreductase activity, acting on paired donors, with incorporation or reduction of molecular oxygen"/>
    <property type="evidence" value="ECO:0007669"/>
    <property type="project" value="InterPro"/>
</dbReference>
<feature type="binding site" description="axial binding residue" evidence="7">
    <location>
        <position position="463"/>
    </location>
    <ligand>
        <name>heme</name>
        <dbReference type="ChEBI" id="CHEBI:30413"/>
    </ligand>
    <ligandPart>
        <name>Fe</name>
        <dbReference type="ChEBI" id="CHEBI:18248"/>
    </ligandPart>
</feature>
<reference evidence="10" key="2">
    <citation type="journal article" date="2023" name="IMA Fungus">
        <title>Comparative genomic study of the Penicillium genus elucidates a diverse pangenome and 15 lateral gene transfer events.</title>
        <authorList>
            <person name="Petersen C."/>
            <person name="Sorensen T."/>
            <person name="Nielsen M.R."/>
            <person name="Sondergaard T.E."/>
            <person name="Sorensen J.L."/>
            <person name="Fitzpatrick D.A."/>
            <person name="Frisvad J.C."/>
            <person name="Nielsen K.L."/>
        </authorList>
    </citation>
    <scope>NUCLEOTIDE SEQUENCE</scope>
    <source>
        <strain evidence="10">IBT 21917</strain>
    </source>
</reference>
<keyword evidence="4 8" id="KW-0560">Oxidoreductase</keyword>
<dbReference type="GO" id="GO:0043386">
    <property type="term" value="P:mycotoxin biosynthetic process"/>
    <property type="evidence" value="ECO:0007669"/>
    <property type="project" value="UniProtKB-ARBA"/>
</dbReference>
<keyword evidence="7 8" id="KW-0349">Heme</keyword>
<name>A0A9W9IJS9_9EURO</name>
<sequence length="494" mass="55120">MLYPEKPFTIIYSLIAGGTIFVLWKLAQWVVGTLRPKGFPPGPSIIPGLGNLLDVPLHKPYLQFHKWAKQYGDVVGLKAGMGNLVILNSPALVYELFDKRGAVCSDRPDSYVISKHVAYEPEEKQIAILQYDDYYKRWRKSLQYILSAAGVKKVLPLLEGEACSLTHKMLGDGDKNYVDHLQYWAFAVPLVITVGERLKDMPPEYMRDFFHAQEEILSLAIPGVAPPVDIFPILKYVPESCCSWKAHARLVRKLIVGDATKFLKGGQKQFQQIQKDPSSVGFQSLLAKILLDQKNGESKQQHFTSTELGFAGQGMVAAAVDTTAATMKNLLVTFASHPEVLAKAQAEVDRVGNGAPPTSDKIGELTYIRACISEILRWRPTTPSAFPHVLTRDESFGGYVYPKGTMFIANAWTIHRNEADYDRPDDFVPERFLDNPFGMRKAPTGQEGSRRALYAFGSGRRQCPGELFAYTTISLTLSKLLWSYDVLPRPVAST</sequence>
<evidence type="ECO:0000256" key="3">
    <source>
        <dbReference type="ARBA" id="ARBA00022723"/>
    </source>
</evidence>
<evidence type="ECO:0000256" key="1">
    <source>
        <dbReference type="ARBA" id="ARBA00001971"/>
    </source>
</evidence>
<gene>
    <name evidence="10" type="ORF">N7492_002262</name>
</gene>
<evidence type="ECO:0000256" key="7">
    <source>
        <dbReference type="PIRSR" id="PIRSR602401-1"/>
    </source>
</evidence>
<dbReference type="InterPro" id="IPR002401">
    <property type="entry name" value="Cyt_P450_E_grp-I"/>
</dbReference>
<dbReference type="GO" id="GO:0005506">
    <property type="term" value="F:iron ion binding"/>
    <property type="evidence" value="ECO:0007669"/>
    <property type="project" value="InterPro"/>
</dbReference>
<accession>A0A9W9IJS9</accession>
<keyword evidence="5 7" id="KW-0408">Iron</keyword>
<comment type="cofactor">
    <cofactor evidence="1 7">
        <name>heme</name>
        <dbReference type="ChEBI" id="CHEBI:30413"/>
    </cofactor>
</comment>
<dbReference type="OrthoDB" id="1103324at2759"/>
<evidence type="ECO:0000256" key="8">
    <source>
        <dbReference type="RuleBase" id="RU000461"/>
    </source>
</evidence>
<keyword evidence="9" id="KW-1133">Transmembrane helix</keyword>
<dbReference type="GO" id="GO:0004497">
    <property type="term" value="F:monooxygenase activity"/>
    <property type="evidence" value="ECO:0007669"/>
    <property type="project" value="UniProtKB-KW"/>
</dbReference>
<dbReference type="Gene3D" id="1.10.630.10">
    <property type="entry name" value="Cytochrome P450"/>
    <property type="match status" value="1"/>
</dbReference>
<keyword evidence="9" id="KW-0812">Transmembrane</keyword>
<dbReference type="AlphaFoldDB" id="A0A9W9IJS9"/>
<keyword evidence="6 8" id="KW-0503">Monooxygenase</keyword>
<dbReference type="GO" id="GO:0020037">
    <property type="term" value="F:heme binding"/>
    <property type="evidence" value="ECO:0007669"/>
    <property type="project" value="InterPro"/>
</dbReference>
<evidence type="ECO:0000313" key="10">
    <source>
        <dbReference type="EMBL" id="KAJ5179052.1"/>
    </source>
</evidence>
<organism evidence="10 11">
    <name type="scientific">Penicillium capsulatum</name>
    <dbReference type="NCBI Taxonomy" id="69766"/>
    <lineage>
        <taxon>Eukaryota</taxon>
        <taxon>Fungi</taxon>
        <taxon>Dikarya</taxon>
        <taxon>Ascomycota</taxon>
        <taxon>Pezizomycotina</taxon>
        <taxon>Eurotiomycetes</taxon>
        <taxon>Eurotiomycetidae</taxon>
        <taxon>Eurotiales</taxon>
        <taxon>Aspergillaceae</taxon>
        <taxon>Penicillium</taxon>
    </lineage>
</organism>
<dbReference type="PANTHER" id="PTHR46300">
    <property type="entry name" value="P450, PUTATIVE (EUROFUNG)-RELATED-RELATED"/>
    <property type="match status" value="1"/>
</dbReference>
<evidence type="ECO:0008006" key="12">
    <source>
        <dbReference type="Google" id="ProtNLM"/>
    </source>
</evidence>
<dbReference type="PANTHER" id="PTHR46300:SF2">
    <property type="entry name" value="CYTOCHROME P450 MONOOXYGENASE ALNH-RELATED"/>
    <property type="match status" value="1"/>
</dbReference>
<protein>
    <recommendedName>
        <fullName evidence="12">Cytochrome P450</fullName>
    </recommendedName>
</protein>
<evidence type="ECO:0000256" key="5">
    <source>
        <dbReference type="ARBA" id="ARBA00023004"/>
    </source>
</evidence>
<keyword evidence="3 7" id="KW-0479">Metal-binding</keyword>
<keyword evidence="9" id="KW-0472">Membrane</keyword>
<evidence type="ECO:0000313" key="11">
    <source>
        <dbReference type="Proteomes" id="UP001146351"/>
    </source>
</evidence>
<comment type="caution">
    <text evidence="10">The sequence shown here is derived from an EMBL/GenBank/DDBJ whole genome shotgun (WGS) entry which is preliminary data.</text>
</comment>
<evidence type="ECO:0000256" key="9">
    <source>
        <dbReference type="SAM" id="Phobius"/>
    </source>
</evidence>
<reference evidence="10" key="1">
    <citation type="submission" date="2022-11" db="EMBL/GenBank/DDBJ databases">
        <authorList>
            <person name="Petersen C."/>
        </authorList>
    </citation>
    <scope>NUCLEOTIDE SEQUENCE</scope>
    <source>
        <strain evidence="10">IBT 21917</strain>
    </source>
</reference>
<dbReference type="PROSITE" id="PS00086">
    <property type="entry name" value="CYTOCHROME_P450"/>
    <property type="match status" value="1"/>
</dbReference>
<keyword evidence="11" id="KW-1185">Reference proteome</keyword>
<dbReference type="PRINTS" id="PR00385">
    <property type="entry name" value="P450"/>
</dbReference>
<dbReference type="Proteomes" id="UP001146351">
    <property type="component" value="Unassembled WGS sequence"/>
</dbReference>
<feature type="transmembrane region" description="Helical" evidence="9">
    <location>
        <begin position="7"/>
        <end position="27"/>
    </location>
</feature>
<dbReference type="SUPFAM" id="SSF48264">
    <property type="entry name" value="Cytochrome P450"/>
    <property type="match status" value="1"/>
</dbReference>